<accession>A0ACB8VPN6</accession>
<reference evidence="1" key="1">
    <citation type="submission" date="2022-04" db="EMBL/GenBank/DDBJ databases">
        <title>Jade perch genome.</title>
        <authorList>
            <person name="Chao B."/>
        </authorList>
    </citation>
    <scope>NUCLEOTIDE SEQUENCE</scope>
    <source>
        <strain evidence="1">CB-2022</strain>
    </source>
</reference>
<organism evidence="1 2">
    <name type="scientific">Scortum barcoo</name>
    <name type="common">barcoo grunter</name>
    <dbReference type="NCBI Taxonomy" id="214431"/>
    <lineage>
        <taxon>Eukaryota</taxon>
        <taxon>Metazoa</taxon>
        <taxon>Chordata</taxon>
        <taxon>Craniata</taxon>
        <taxon>Vertebrata</taxon>
        <taxon>Euteleostomi</taxon>
        <taxon>Actinopterygii</taxon>
        <taxon>Neopterygii</taxon>
        <taxon>Teleostei</taxon>
        <taxon>Neoteleostei</taxon>
        <taxon>Acanthomorphata</taxon>
        <taxon>Eupercaria</taxon>
        <taxon>Centrarchiformes</taxon>
        <taxon>Terapontoidei</taxon>
        <taxon>Terapontidae</taxon>
        <taxon>Scortum</taxon>
    </lineage>
</organism>
<dbReference type="Proteomes" id="UP000831701">
    <property type="component" value="Chromosome 19"/>
</dbReference>
<gene>
    <name evidence="1" type="ORF">L3Q82_015853</name>
</gene>
<proteinExistence type="predicted"/>
<sequence length="229" mass="26175">QLWQQQPSSRQVPQLLQRMNYGLAASDSQVVMRPIRKSTECNKAHAVLGVTRAISICPHQQPHCELRWTERVLAKDMASIDVLTSRFFSYDKMYSQDLREQSFADWPFREECNCTPEKMANAGFVHCPSENEPDVACCFFCLIELEGWEPDDDPWSEHVKRSPNCGFLTMKKDLTELTVAEFYQMEKERLKIFLVSVPVTCTAYGAHLRGDQVRGSEGVKGHIQGQLIA</sequence>
<protein>
    <submittedName>
        <fullName evidence="1">Uncharacterized protein</fullName>
    </submittedName>
</protein>
<evidence type="ECO:0000313" key="1">
    <source>
        <dbReference type="EMBL" id="KAI3357426.1"/>
    </source>
</evidence>
<dbReference type="EMBL" id="CM041549">
    <property type="protein sequence ID" value="KAI3357426.1"/>
    <property type="molecule type" value="Genomic_DNA"/>
</dbReference>
<evidence type="ECO:0000313" key="2">
    <source>
        <dbReference type="Proteomes" id="UP000831701"/>
    </source>
</evidence>
<comment type="caution">
    <text evidence="1">The sequence shown here is derived from an EMBL/GenBank/DDBJ whole genome shotgun (WGS) entry which is preliminary data.</text>
</comment>
<feature type="non-terminal residue" evidence="1">
    <location>
        <position position="1"/>
    </location>
</feature>
<keyword evidence="2" id="KW-1185">Reference proteome</keyword>
<name>A0ACB8VPN6_9TELE</name>